<accession>A0A699GNV9</accession>
<dbReference type="AlphaFoldDB" id="A0A699GNV9"/>
<evidence type="ECO:0000313" key="1">
    <source>
        <dbReference type="EMBL" id="GEV59344.1"/>
    </source>
</evidence>
<dbReference type="InterPro" id="IPR036845">
    <property type="entry name" value="RecG_N_sf"/>
</dbReference>
<name>A0A699GNV9_TANCI</name>
<comment type="caution">
    <text evidence="1">The sequence shown here is derived from an EMBL/GenBank/DDBJ whole genome shotgun (WGS) entry which is preliminary data.</text>
</comment>
<protein>
    <submittedName>
        <fullName evidence="1">Uncharacterized protein</fullName>
    </submittedName>
</protein>
<gene>
    <name evidence="1" type="ORF">Tci_131321</name>
</gene>
<proteinExistence type="predicted"/>
<organism evidence="1">
    <name type="scientific">Tanacetum cinerariifolium</name>
    <name type="common">Dalmatian daisy</name>
    <name type="synonym">Chrysanthemum cinerariifolium</name>
    <dbReference type="NCBI Taxonomy" id="118510"/>
    <lineage>
        <taxon>Eukaryota</taxon>
        <taxon>Viridiplantae</taxon>
        <taxon>Streptophyta</taxon>
        <taxon>Embryophyta</taxon>
        <taxon>Tracheophyta</taxon>
        <taxon>Spermatophyta</taxon>
        <taxon>Magnoliopsida</taxon>
        <taxon>eudicotyledons</taxon>
        <taxon>Gunneridae</taxon>
        <taxon>Pentapetalae</taxon>
        <taxon>asterids</taxon>
        <taxon>campanulids</taxon>
        <taxon>Asterales</taxon>
        <taxon>Asteraceae</taxon>
        <taxon>Asteroideae</taxon>
        <taxon>Anthemideae</taxon>
        <taxon>Anthemidinae</taxon>
        <taxon>Tanacetum</taxon>
    </lineage>
</organism>
<dbReference type="EMBL" id="BKCJ010028130">
    <property type="protein sequence ID" value="GEV59344.1"/>
    <property type="molecule type" value="Genomic_DNA"/>
</dbReference>
<sequence length="197" mass="23011">MAVEAAEGDKQIVTKLNRLREELLVLCEKRRNIAHELRIFRSIVVISKAAKFMAESVTKVNDQAAQVREVETHIEATVLEKEELAHAADSNDIEDQLSMLLKREVNEAYEKMHDYCRLSDELREGVRKRDAYIEELQKLQMFNSLDRVREIVDMIKSMQPDDMQKASRLLLMAREVQNEVYEINNLIQSSEVRNFFV</sequence>
<reference evidence="1" key="1">
    <citation type="journal article" date="2019" name="Sci. Rep.">
        <title>Draft genome of Tanacetum cinerariifolium, the natural source of mosquito coil.</title>
        <authorList>
            <person name="Yamashiro T."/>
            <person name="Shiraishi A."/>
            <person name="Satake H."/>
            <person name="Nakayama K."/>
        </authorList>
    </citation>
    <scope>NUCLEOTIDE SEQUENCE</scope>
</reference>
<dbReference type="SUPFAM" id="SSF69008">
    <property type="entry name" value="RecG, N-terminal domain"/>
    <property type="match status" value="1"/>
</dbReference>